<dbReference type="GO" id="GO:0019150">
    <property type="term" value="F:D-ribulokinase activity"/>
    <property type="evidence" value="ECO:0007669"/>
    <property type="project" value="TreeGrafter"/>
</dbReference>
<evidence type="ECO:0000259" key="5">
    <source>
        <dbReference type="Pfam" id="PF02782"/>
    </source>
</evidence>
<reference evidence="6 7" key="1">
    <citation type="journal article" date="2011" name="PLoS Pathog.">
        <title>Endophytic Life Strategies Decoded by Genome and Transcriptome Analyses of the Mutualistic Root Symbiont Piriformospora indica.</title>
        <authorList>
            <person name="Zuccaro A."/>
            <person name="Lahrmann U."/>
            <person name="Guldener U."/>
            <person name="Langen G."/>
            <person name="Pfiffi S."/>
            <person name="Biedenkopf D."/>
            <person name="Wong P."/>
            <person name="Samans B."/>
            <person name="Grimm C."/>
            <person name="Basiewicz M."/>
            <person name="Murat C."/>
            <person name="Martin F."/>
            <person name="Kogel K.H."/>
        </authorList>
    </citation>
    <scope>NUCLEOTIDE SEQUENCE [LARGE SCALE GENOMIC DNA]</scope>
    <source>
        <strain evidence="6 7">DSM 11827</strain>
    </source>
</reference>
<dbReference type="PANTHER" id="PTHR43435">
    <property type="entry name" value="RIBULOKINASE"/>
    <property type="match status" value="1"/>
</dbReference>
<keyword evidence="3 6" id="KW-0418">Kinase</keyword>
<dbReference type="Gene3D" id="1.20.58.2240">
    <property type="match status" value="1"/>
</dbReference>
<organism evidence="6 7">
    <name type="scientific">Serendipita indica (strain DSM 11827)</name>
    <name type="common">Root endophyte fungus</name>
    <name type="synonym">Piriformospora indica</name>
    <dbReference type="NCBI Taxonomy" id="1109443"/>
    <lineage>
        <taxon>Eukaryota</taxon>
        <taxon>Fungi</taxon>
        <taxon>Dikarya</taxon>
        <taxon>Basidiomycota</taxon>
        <taxon>Agaricomycotina</taxon>
        <taxon>Agaricomycetes</taxon>
        <taxon>Sebacinales</taxon>
        <taxon>Serendipitaceae</taxon>
        <taxon>Serendipita</taxon>
    </lineage>
</organism>
<evidence type="ECO:0000256" key="2">
    <source>
        <dbReference type="ARBA" id="ARBA00022679"/>
    </source>
</evidence>
<dbReference type="STRING" id="1109443.G4TIW0"/>
<protein>
    <submittedName>
        <fullName evidence="6">Related to ribitol kinase</fullName>
    </submittedName>
</protein>
<gene>
    <name evidence="6" type="ORF">PIIN_05192</name>
</gene>
<accession>G4TIW0</accession>
<dbReference type="Pfam" id="PF02782">
    <property type="entry name" value="FGGY_C"/>
    <property type="match status" value="1"/>
</dbReference>
<dbReference type="AlphaFoldDB" id="G4TIW0"/>
<dbReference type="GO" id="GO:0019321">
    <property type="term" value="P:pentose metabolic process"/>
    <property type="evidence" value="ECO:0007669"/>
    <property type="project" value="TreeGrafter"/>
</dbReference>
<dbReference type="PANTHER" id="PTHR43435:SF4">
    <property type="entry name" value="FGGY CARBOHYDRATE KINASE DOMAIN-CONTAINING PROTEIN"/>
    <property type="match status" value="1"/>
</dbReference>
<dbReference type="CDD" id="cd07782">
    <property type="entry name" value="ASKHA_NBD_FGGY_D-RBK"/>
    <property type="match status" value="1"/>
</dbReference>
<keyword evidence="7" id="KW-1185">Reference proteome</keyword>
<dbReference type="NCBIfam" id="TIGR01315">
    <property type="entry name" value="5C_CHO_kinase"/>
    <property type="match status" value="1"/>
</dbReference>
<dbReference type="InterPro" id="IPR018484">
    <property type="entry name" value="FGGY_N"/>
</dbReference>
<dbReference type="OMA" id="HKAMWHE"/>
<dbReference type="InterPro" id="IPR043129">
    <property type="entry name" value="ATPase_NBD"/>
</dbReference>
<comment type="similarity">
    <text evidence="1">Belongs to the FGGY kinase family.</text>
</comment>
<dbReference type="Pfam" id="PF00370">
    <property type="entry name" value="FGGY_N"/>
    <property type="match status" value="1"/>
</dbReference>
<dbReference type="GO" id="GO:0005737">
    <property type="term" value="C:cytoplasm"/>
    <property type="evidence" value="ECO:0007669"/>
    <property type="project" value="TreeGrafter"/>
</dbReference>
<comment type="caution">
    <text evidence="6">The sequence shown here is derived from an EMBL/GenBank/DDBJ whole genome shotgun (WGS) entry which is preliminary data.</text>
</comment>
<evidence type="ECO:0000256" key="1">
    <source>
        <dbReference type="ARBA" id="ARBA00009156"/>
    </source>
</evidence>
<dbReference type="InParanoid" id="G4TIW0"/>
<dbReference type="Gene3D" id="3.30.420.40">
    <property type="match status" value="1"/>
</dbReference>
<name>G4TIW0_SERID</name>
<proteinExistence type="inferred from homology"/>
<evidence type="ECO:0000313" key="7">
    <source>
        <dbReference type="Proteomes" id="UP000007148"/>
    </source>
</evidence>
<evidence type="ECO:0000256" key="3">
    <source>
        <dbReference type="ARBA" id="ARBA00022777"/>
    </source>
</evidence>
<evidence type="ECO:0000259" key="4">
    <source>
        <dbReference type="Pfam" id="PF00370"/>
    </source>
</evidence>
<dbReference type="Proteomes" id="UP000007148">
    <property type="component" value="Unassembled WGS sequence"/>
</dbReference>
<dbReference type="InterPro" id="IPR018485">
    <property type="entry name" value="FGGY_C"/>
</dbReference>
<dbReference type="InterPro" id="IPR006003">
    <property type="entry name" value="FGGY_RbtK-like"/>
</dbReference>
<dbReference type="HOGENOM" id="CLU_009281_10_1_1"/>
<sequence length="611" mass="65515">MAYYLGIDVGTGSARVALVSSDGVLVASHTHDIQTWRSPTDARIFEQSTTDIFAAICSCVQAALSSANIDKSAIKGIGIDATCSLAVIDADGNPICVTSGDQCGQYGDRNIVLWADHRAEDEAGLINQTGSVVLDYVGGKMSLEMEIPKILWLKNHMPPEKFSKCIFFDLPDYLTYRITSSFARSSCSLVCKCSYIPPGATPATQGWNSDFFKATGLDTMVENGYSQLGGALGEALAGSQCAQGNLVLTAGLPVGRGLTKEAAERLGLVEGTPVGSGVIDAYAGWIGTIAARYATPGQPNQLSPTPTLEESQTRLAAVAGTSTCHLIQAPEGKFVPGVWGPYKNALFPGWWMNEGGQSSTGQLIDFMITTHPAYSELQEIAKKENKSIHTVLADVLDRLLLEAGTSSLTRLTKDLHLYPDLHGNRSPLADSTMRGSIVGLSLDSSLGDLARKFNVTLEAIALQTRHILDEMQAHGHHIEGIYISGGQAKNAPLVQLLADVCNTPIILPNNHAAAVVLGAAMLGRFAHEMAEDLTLRDKGQGFQTQQEVDEESQRIGSRLWDIMAEMSLPGTIISPAASDSDSKLLDAKYRIFREAIEIQTRWRATMEAASQ</sequence>
<dbReference type="eggNOG" id="KOG2517">
    <property type="taxonomic scope" value="Eukaryota"/>
</dbReference>
<dbReference type="SUPFAM" id="SSF53067">
    <property type="entry name" value="Actin-like ATPase domain"/>
    <property type="match status" value="2"/>
</dbReference>
<dbReference type="EMBL" id="CAFZ01000112">
    <property type="protein sequence ID" value="CCA71253.1"/>
    <property type="molecule type" value="Genomic_DNA"/>
</dbReference>
<keyword evidence="2" id="KW-0808">Transferase</keyword>
<feature type="domain" description="Carbohydrate kinase FGGY C-terminal" evidence="5">
    <location>
        <begin position="315"/>
        <end position="526"/>
    </location>
</feature>
<evidence type="ECO:0000313" key="6">
    <source>
        <dbReference type="EMBL" id="CCA71253.1"/>
    </source>
</evidence>
<feature type="domain" description="Carbohydrate kinase FGGY N-terminal" evidence="4">
    <location>
        <begin position="3"/>
        <end position="183"/>
    </location>
</feature>
<dbReference type="OrthoDB" id="203824at2759"/>